<dbReference type="Proteomes" id="UP001180087">
    <property type="component" value="Chromosome"/>
</dbReference>
<protein>
    <submittedName>
        <fullName evidence="6">Thermonuclease family protein</fullName>
    </submittedName>
</protein>
<dbReference type="SMART" id="SM00894">
    <property type="entry name" value="Excalibur"/>
    <property type="match status" value="1"/>
</dbReference>
<dbReference type="Gene3D" id="2.40.50.90">
    <property type="match status" value="1"/>
</dbReference>
<keyword evidence="7" id="KW-1185">Reference proteome</keyword>
<gene>
    <name evidence="6" type="ORF">QR721_01465</name>
</gene>
<dbReference type="SMART" id="SM00318">
    <property type="entry name" value="SNc"/>
    <property type="match status" value="1"/>
</dbReference>
<dbReference type="InterPro" id="IPR002071">
    <property type="entry name" value="Thermonucl_AS"/>
</dbReference>
<evidence type="ECO:0000256" key="4">
    <source>
        <dbReference type="SAM" id="MobiDB-lite"/>
    </source>
</evidence>
<feature type="region of interest" description="Disordered" evidence="4">
    <location>
        <begin position="280"/>
        <end position="307"/>
    </location>
</feature>
<feature type="domain" description="TNase-like" evidence="5">
    <location>
        <begin position="100"/>
        <end position="232"/>
    </location>
</feature>
<feature type="region of interest" description="Disordered" evidence="4">
    <location>
        <begin position="49"/>
        <end position="93"/>
    </location>
</feature>
<evidence type="ECO:0000259" key="5">
    <source>
        <dbReference type="PROSITE" id="PS50830"/>
    </source>
</evidence>
<evidence type="ECO:0000256" key="3">
    <source>
        <dbReference type="ARBA" id="ARBA00022801"/>
    </source>
</evidence>
<keyword evidence="2" id="KW-0255">Endonuclease</keyword>
<dbReference type="Pfam" id="PF05901">
    <property type="entry name" value="Excalibur"/>
    <property type="match status" value="1"/>
</dbReference>
<dbReference type="InterPro" id="IPR035437">
    <property type="entry name" value="SNase_OB-fold_sf"/>
</dbReference>
<sequence length="307" mass="34547">MTLFILSLCLSAAVMSGILYKHKSNRGTVGFVALIAFCLVLTGCAEMEQGSSDKEQKQNESDSSQESKQEGTGQEQVQQKKEENEYIQTSKDGETVQAKNQATVKLSRVVDGDTIKVYYKGKEETVRYLLMDTPESKKPGECIQPYAEKASKRNEQLIKSGKLTLEFEKSRTDKYGRLLAYVFVDGKSVQETLIKEGLARVAYVYEPPYKYLNQYEQAQEFAKNKKLNIWSKKGYVSSRGFNGCAKEAGTQQPVEKSTQEPVLKTGSAEVFKNCTELRKKYSDGVPEGHPAYQSKMDRDKDGYACER</sequence>
<evidence type="ECO:0000256" key="2">
    <source>
        <dbReference type="ARBA" id="ARBA00022759"/>
    </source>
</evidence>
<dbReference type="PANTHER" id="PTHR12302">
    <property type="entry name" value="EBNA2 BINDING PROTEIN P100"/>
    <property type="match status" value="1"/>
</dbReference>
<keyword evidence="3" id="KW-0378">Hydrolase</keyword>
<feature type="compositionally biased region" description="Basic and acidic residues" evidence="4">
    <location>
        <begin position="51"/>
        <end position="69"/>
    </location>
</feature>
<dbReference type="PROSITE" id="PS50830">
    <property type="entry name" value="TNASE_3"/>
    <property type="match status" value="1"/>
</dbReference>
<evidence type="ECO:0000313" key="7">
    <source>
        <dbReference type="Proteomes" id="UP001180087"/>
    </source>
</evidence>
<dbReference type="InterPro" id="IPR008613">
    <property type="entry name" value="Excalibur_Ca-bd_domain"/>
</dbReference>
<dbReference type="SUPFAM" id="SSF50199">
    <property type="entry name" value="Staphylococcal nuclease"/>
    <property type="match status" value="1"/>
</dbReference>
<organism evidence="6 7">
    <name type="scientific">Aciduricibacillus chroicocephali</name>
    <dbReference type="NCBI Taxonomy" id="3054939"/>
    <lineage>
        <taxon>Bacteria</taxon>
        <taxon>Bacillati</taxon>
        <taxon>Bacillota</taxon>
        <taxon>Bacilli</taxon>
        <taxon>Bacillales</taxon>
        <taxon>Bacillaceae</taxon>
        <taxon>Aciduricibacillus</taxon>
    </lineage>
</organism>
<dbReference type="Pfam" id="PF00565">
    <property type="entry name" value="SNase"/>
    <property type="match status" value="1"/>
</dbReference>
<evidence type="ECO:0000256" key="1">
    <source>
        <dbReference type="ARBA" id="ARBA00022722"/>
    </source>
</evidence>
<dbReference type="PROSITE" id="PS01284">
    <property type="entry name" value="TNASE_2"/>
    <property type="match status" value="1"/>
</dbReference>
<evidence type="ECO:0000313" key="6">
    <source>
        <dbReference type="EMBL" id="WLV24934.1"/>
    </source>
</evidence>
<dbReference type="CDD" id="cd00175">
    <property type="entry name" value="SNc"/>
    <property type="match status" value="1"/>
</dbReference>
<dbReference type="InterPro" id="IPR016071">
    <property type="entry name" value="Staphylococal_nuclease_OB-fold"/>
</dbReference>
<feature type="compositionally biased region" description="Basic and acidic residues" evidence="4">
    <location>
        <begin position="295"/>
        <end position="307"/>
    </location>
</feature>
<proteinExistence type="predicted"/>
<dbReference type="EMBL" id="CP129113">
    <property type="protein sequence ID" value="WLV24934.1"/>
    <property type="molecule type" value="Genomic_DNA"/>
</dbReference>
<keyword evidence="1" id="KW-0540">Nuclease</keyword>
<reference evidence="6" key="1">
    <citation type="submission" date="2023-06" db="EMBL/GenBank/DDBJ databases">
        <title>A Treasure from Seagulls: Isolation and Description of Aciduricobacillus qingdaonensis gen. nov., sp. nov., a Rare Obligately Uric Acid-utilizing Member in the Family Bacillaceae.</title>
        <authorList>
            <person name="Liu W."/>
            <person name="Wang B."/>
        </authorList>
    </citation>
    <scope>NUCLEOTIDE SEQUENCE</scope>
    <source>
        <strain evidence="6">44XB</strain>
    </source>
</reference>
<name>A0ABY9KWE8_9BACI</name>
<dbReference type="PANTHER" id="PTHR12302:SF3">
    <property type="entry name" value="SERINE_THREONINE-PROTEIN KINASE 31"/>
    <property type="match status" value="1"/>
</dbReference>
<accession>A0ABY9KWE8</accession>